<reference evidence="1 2" key="1">
    <citation type="submission" date="2018-03" db="EMBL/GenBank/DDBJ databases">
        <title>Mesoflavibacter sp. HG37 and Mesoflavibacter sp. HG96 sp.nov., two marine bacteria isolated from seawater of Western Pacific Ocean.</title>
        <authorList>
            <person name="Cheng H."/>
            <person name="Wu Y.-H."/>
            <person name="Guo L.-L."/>
            <person name="Xu X.-W."/>
        </authorList>
    </citation>
    <scope>NUCLEOTIDE SEQUENCE [LARGE SCALE GENOMIC DNA]</scope>
    <source>
        <strain evidence="1 2">KCTC 42117</strain>
    </source>
</reference>
<protein>
    <submittedName>
        <fullName evidence="1">Uncharacterized protein</fullName>
    </submittedName>
</protein>
<evidence type="ECO:0000313" key="2">
    <source>
        <dbReference type="Proteomes" id="UP000238430"/>
    </source>
</evidence>
<sequence>MSKTLFIIFSFWFTLPVFSQFKDKNFFSHKNDKEIIESVLDSLKNPKSLESLFLKSNNENYKSLGFNYKIYSSVIYRRKLVITCDFLYLKDSLISYVLKPKLPNSKRLQKKHLKFYNNTFEVTEDNTIKPLFYNYETFYKPLKYYKGKRISNPEIDHFMSTESGLYYGEVVGIYAVPIENWKLLLDLEDQLTSDVILQLLYSKNPVSRLNTIKYYYLNSEKFTDKRDEIENTINWTSLRGDTLINSVYGCFPEHSYLRIIAKQLEENYIKQKTSQD</sequence>
<keyword evidence="2" id="KW-1185">Reference proteome</keyword>
<dbReference type="AlphaFoldDB" id="A0A2T1NB53"/>
<name>A0A2T1NB53_9FLAO</name>
<dbReference type="EMBL" id="PXOT01000024">
    <property type="protein sequence ID" value="PSG89362.1"/>
    <property type="molecule type" value="Genomic_DNA"/>
</dbReference>
<comment type="caution">
    <text evidence="1">The sequence shown here is derived from an EMBL/GenBank/DDBJ whole genome shotgun (WGS) entry which is preliminary data.</text>
</comment>
<proteinExistence type="predicted"/>
<accession>A0A2T1NB53</accession>
<dbReference type="OrthoDB" id="9866399at2"/>
<dbReference type="Proteomes" id="UP000238430">
    <property type="component" value="Unassembled WGS sequence"/>
</dbReference>
<evidence type="ECO:0000313" key="1">
    <source>
        <dbReference type="EMBL" id="PSG89362.1"/>
    </source>
</evidence>
<gene>
    <name evidence="1" type="ORF">C7H61_10445</name>
</gene>
<organism evidence="1 2">
    <name type="scientific">Mesoflavibacter zeaxanthinifaciens subsp. sabulilitoris</name>
    <dbReference type="NCBI Taxonomy" id="1520893"/>
    <lineage>
        <taxon>Bacteria</taxon>
        <taxon>Pseudomonadati</taxon>
        <taxon>Bacteroidota</taxon>
        <taxon>Flavobacteriia</taxon>
        <taxon>Flavobacteriales</taxon>
        <taxon>Flavobacteriaceae</taxon>
        <taxon>Mesoflavibacter</taxon>
    </lineage>
</organism>
<dbReference type="RefSeq" id="WP_106679566.1">
    <property type="nucleotide sequence ID" value="NZ_JACHWV010000003.1"/>
</dbReference>